<reference evidence="2" key="1">
    <citation type="journal article" date="2005" name="Nature">
        <title>The map-based sequence of the rice genome.</title>
        <authorList>
            <consortium name="International rice genome sequencing project (IRGSP)"/>
            <person name="Matsumoto T."/>
            <person name="Wu J."/>
            <person name="Kanamori H."/>
            <person name="Katayose Y."/>
            <person name="Fujisawa M."/>
            <person name="Namiki N."/>
            <person name="Mizuno H."/>
            <person name="Yamamoto K."/>
            <person name="Antonio B.A."/>
            <person name="Baba T."/>
            <person name="Sakata K."/>
            <person name="Nagamura Y."/>
            <person name="Aoki H."/>
            <person name="Arikawa K."/>
            <person name="Arita K."/>
            <person name="Bito T."/>
            <person name="Chiden Y."/>
            <person name="Fujitsuka N."/>
            <person name="Fukunaka R."/>
            <person name="Hamada M."/>
            <person name="Harada C."/>
            <person name="Hayashi A."/>
            <person name="Hijishita S."/>
            <person name="Honda M."/>
            <person name="Hosokawa S."/>
            <person name="Ichikawa Y."/>
            <person name="Idonuma A."/>
            <person name="Iijima M."/>
            <person name="Ikeda M."/>
            <person name="Ikeno M."/>
            <person name="Ito K."/>
            <person name="Ito S."/>
            <person name="Ito T."/>
            <person name="Ito Y."/>
            <person name="Ito Y."/>
            <person name="Iwabuchi A."/>
            <person name="Kamiya K."/>
            <person name="Karasawa W."/>
            <person name="Kurita K."/>
            <person name="Katagiri S."/>
            <person name="Kikuta A."/>
            <person name="Kobayashi H."/>
            <person name="Kobayashi N."/>
            <person name="Machita K."/>
            <person name="Maehara T."/>
            <person name="Masukawa M."/>
            <person name="Mizubayashi T."/>
            <person name="Mukai Y."/>
            <person name="Nagasaki H."/>
            <person name="Nagata Y."/>
            <person name="Naito S."/>
            <person name="Nakashima M."/>
            <person name="Nakama Y."/>
            <person name="Nakamichi Y."/>
            <person name="Nakamura M."/>
            <person name="Meguro A."/>
            <person name="Negishi M."/>
            <person name="Ohta I."/>
            <person name="Ohta T."/>
            <person name="Okamoto M."/>
            <person name="Ono N."/>
            <person name="Saji S."/>
            <person name="Sakaguchi M."/>
            <person name="Sakai K."/>
            <person name="Shibata M."/>
            <person name="Shimokawa T."/>
            <person name="Song J."/>
            <person name="Takazaki Y."/>
            <person name="Terasawa K."/>
            <person name="Tsugane M."/>
            <person name="Tsuji K."/>
            <person name="Ueda S."/>
            <person name="Waki K."/>
            <person name="Yamagata H."/>
            <person name="Yamamoto M."/>
            <person name="Yamamoto S."/>
            <person name="Yamane H."/>
            <person name="Yoshiki S."/>
            <person name="Yoshihara R."/>
            <person name="Yukawa K."/>
            <person name="Zhong H."/>
            <person name="Yano M."/>
            <person name="Yuan Q."/>
            <person name="Ouyang S."/>
            <person name="Liu J."/>
            <person name="Jones K.M."/>
            <person name="Gansberger K."/>
            <person name="Moffat K."/>
            <person name="Hill J."/>
            <person name="Bera J."/>
            <person name="Fadrosh D."/>
            <person name="Jin S."/>
            <person name="Johri S."/>
            <person name="Kim M."/>
            <person name="Overton L."/>
            <person name="Reardon M."/>
            <person name="Tsitrin T."/>
            <person name="Vuong H."/>
            <person name="Weaver B."/>
            <person name="Ciecko A."/>
            <person name="Tallon L."/>
            <person name="Jackson J."/>
            <person name="Pai G."/>
            <person name="Aken S.V."/>
            <person name="Utterback T."/>
            <person name="Reidmuller S."/>
            <person name="Feldblyum T."/>
            <person name="Hsiao J."/>
            <person name="Zismann V."/>
            <person name="Iobst S."/>
            <person name="de Vazeille A.R."/>
            <person name="Buell C.R."/>
            <person name="Ying K."/>
            <person name="Li Y."/>
            <person name="Lu T."/>
            <person name="Huang Y."/>
            <person name="Zhao Q."/>
            <person name="Feng Q."/>
            <person name="Zhang L."/>
            <person name="Zhu J."/>
            <person name="Weng Q."/>
            <person name="Mu J."/>
            <person name="Lu Y."/>
            <person name="Fan D."/>
            <person name="Liu Y."/>
            <person name="Guan J."/>
            <person name="Zhang Y."/>
            <person name="Yu S."/>
            <person name="Liu X."/>
            <person name="Zhang Y."/>
            <person name="Hong G."/>
            <person name="Han B."/>
            <person name="Choisne N."/>
            <person name="Demange N."/>
            <person name="Orjeda G."/>
            <person name="Samain S."/>
            <person name="Cattolico L."/>
            <person name="Pelletier E."/>
            <person name="Couloux A."/>
            <person name="Segurens B."/>
            <person name="Wincker P."/>
            <person name="D'Hont A."/>
            <person name="Scarpelli C."/>
            <person name="Weissenbach J."/>
            <person name="Salanoubat M."/>
            <person name="Quetier F."/>
            <person name="Yu Y."/>
            <person name="Kim H.R."/>
            <person name="Rambo T."/>
            <person name="Currie J."/>
            <person name="Collura K."/>
            <person name="Luo M."/>
            <person name="Yang T."/>
            <person name="Ammiraju J.S.S."/>
            <person name="Engler F."/>
            <person name="Soderlund C."/>
            <person name="Wing R.A."/>
            <person name="Palmer L.E."/>
            <person name="de la Bastide M."/>
            <person name="Spiegel L."/>
            <person name="Nascimento L."/>
            <person name="Zutavern T."/>
            <person name="O'Shaughnessy A."/>
            <person name="Dike S."/>
            <person name="Dedhia N."/>
            <person name="Preston R."/>
            <person name="Balija V."/>
            <person name="McCombie W.R."/>
            <person name="Chow T."/>
            <person name="Chen H."/>
            <person name="Chung M."/>
            <person name="Chen C."/>
            <person name="Shaw J."/>
            <person name="Wu H."/>
            <person name="Hsiao K."/>
            <person name="Chao Y."/>
            <person name="Chu M."/>
            <person name="Cheng C."/>
            <person name="Hour A."/>
            <person name="Lee P."/>
            <person name="Lin S."/>
            <person name="Lin Y."/>
            <person name="Liou J."/>
            <person name="Liu S."/>
            <person name="Hsing Y."/>
            <person name="Raghuvanshi S."/>
            <person name="Mohanty A."/>
            <person name="Bharti A.K."/>
            <person name="Gaur A."/>
            <person name="Gupta V."/>
            <person name="Kumar D."/>
            <person name="Ravi V."/>
            <person name="Vij S."/>
            <person name="Kapur A."/>
            <person name="Khurana P."/>
            <person name="Khurana P."/>
            <person name="Khurana J.P."/>
            <person name="Tyagi A.K."/>
            <person name="Gaikwad K."/>
            <person name="Singh A."/>
            <person name="Dalal V."/>
            <person name="Srivastava S."/>
            <person name="Dixit A."/>
            <person name="Pal A.K."/>
            <person name="Ghazi I.A."/>
            <person name="Yadav M."/>
            <person name="Pandit A."/>
            <person name="Bhargava A."/>
            <person name="Sureshbabu K."/>
            <person name="Batra K."/>
            <person name="Sharma T.R."/>
            <person name="Mohapatra T."/>
            <person name="Singh N.K."/>
            <person name="Messing J."/>
            <person name="Nelson A.B."/>
            <person name="Fuks G."/>
            <person name="Kavchok S."/>
            <person name="Keizer G."/>
            <person name="Linton E."/>
            <person name="Llaca V."/>
            <person name="Song R."/>
            <person name="Tanyolac B."/>
            <person name="Young S."/>
            <person name="Ho-Il K."/>
            <person name="Hahn J.H."/>
            <person name="Sangsakoo G."/>
            <person name="Vanavichit A."/>
            <person name="de Mattos Luiz.A.T."/>
            <person name="Zimmer P.D."/>
            <person name="Malone G."/>
            <person name="Dellagostin O."/>
            <person name="de Oliveira A.C."/>
            <person name="Bevan M."/>
            <person name="Bancroft I."/>
            <person name="Minx P."/>
            <person name="Cordum H."/>
            <person name="Wilson R."/>
            <person name="Cheng Z."/>
            <person name="Jin W."/>
            <person name="Jiang J."/>
            <person name="Leong S.A."/>
            <person name="Iwama H."/>
            <person name="Gojobori T."/>
            <person name="Itoh T."/>
            <person name="Niimura Y."/>
            <person name="Fujii Y."/>
            <person name="Habara T."/>
            <person name="Sakai H."/>
            <person name="Sato Y."/>
            <person name="Wilson G."/>
            <person name="Kumar K."/>
            <person name="McCouch S."/>
            <person name="Juretic N."/>
            <person name="Hoen D."/>
            <person name="Wright S."/>
            <person name="Bruskiewich R."/>
            <person name="Bureau T."/>
            <person name="Miyao A."/>
            <person name="Hirochika H."/>
            <person name="Nishikawa T."/>
            <person name="Kadowaki K."/>
            <person name="Sugiura M."/>
            <person name="Burr B."/>
            <person name="Sasaki T."/>
        </authorList>
    </citation>
    <scope>NUCLEOTIDE SEQUENCE [LARGE SCALE GENOMIC DNA]</scope>
    <source>
        <strain evidence="2">cv. Nipponbare</strain>
    </source>
</reference>
<dbReference type="Proteomes" id="UP000000763">
    <property type="component" value="Chromosome 10"/>
</dbReference>
<accession>A0A5S6RAA7</accession>
<evidence type="ECO:0000313" key="1">
    <source>
        <dbReference type="EMBL" id="AAK52532.1"/>
    </source>
</evidence>
<proteinExistence type="predicted"/>
<organism evidence="1 2">
    <name type="scientific">Oryza sativa subsp. japonica</name>
    <name type="common">Rice</name>
    <dbReference type="NCBI Taxonomy" id="39947"/>
    <lineage>
        <taxon>Eukaryota</taxon>
        <taxon>Viridiplantae</taxon>
        <taxon>Streptophyta</taxon>
        <taxon>Embryophyta</taxon>
        <taxon>Tracheophyta</taxon>
        <taxon>Spermatophyta</taxon>
        <taxon>Magnoliopsida</taxon>
        <taxon>Liliopsida</taxon>
        <taxon>Poales</taxon>
        <taxon>Poaceae</taxon>
        <taxon>BOP clade</taxon>
        <taxon>Oryzoideae</taxon>
        <taxon>Oryzeae</taxon>
        <taxon>Oryzinae</taxon>
        <taxon>Oryza</taxon>
        <taxon>Oryza sativa</taxon>
    </lineage>
</organism>
<reference evidence="2" key="2">
    <citation type="journal article" date="2008" name="Nucleic Acids Res.">
        <title>The rice annotation project database (RAP-DB): 2008 update.</title>
        <authorList>
            <consortium name="The rice annotation project (RAP)"/>
        </authorList>
    </citation>
    <scope>GENOME REANNOTATION</scope>
    <source>
        <strain evidence="2">cv. Nipponbare</strain>
    </source>
</reference>
<name>A0A5S6RAA7_ORYSJ</name>
<dbReference type="AlphaFoldDB" id="A0A5S6RAA7"/>
<gene>
    <name evidence="1" type="primary">OSJNBa0092N12.1</name>
</gene>
<evidence type="ECO:0000313" key="2">
    <source>
        <dbReference type="Proteomes" id="UP000000763"/>
    </source>
</evidence>
<dbReference type="EMBL" id="AC078891">
    <property type="protein sequence ID" value="AAK52532.1"/>
    <property type="molecule type" value="Genomic_DNA"/>
</dbReference>
<protein>
    <submittedName>
        <fullName evidence="1">Uncharacterized protein</fullName>
    </submittedName>
</protein>
<sequence length="270" mass="31404">MENKSSKLKPETNLMCRDHCAGGDENSTRIEAAGASDGVWRWGWPIRLGPLLLWRRQRQPRRSTWTRRGEHLLERALSTPSLFLRYAFPLLMNYMEAEAMRKPVGYLNSCRISQPNHTYTLDERKLPEHIKAMTPEERTTYIGQRHQEKLLDVTTYVAIALQSTQDKECVYAPYAFDAFKRYYQQGGQRKKSRERIFVRNKWPCHKQPVGTVLCGYYTSEFLRGNGKYCANYNELPKFPKSERVSNKALSALGVPSRNPLRFFGGFVRIV</sequence>